<dbReference type="Pfam" id="PF21722">
    <property type="entry name" value="Gly_rich_2"/>
    <property type="match status" value="1"/>
</dbReference>
<proteinExistence type="predicted"/>
<sequence length="346" mass="32499">MPIHRGSFGGAVNLLPTVTIGATTNFTESRGVFNATVNGNLANTTVVFHYSTASNFSSFTSVAGSGSGTGSFSSSATVTGLSVNTTYYVRAVATSSIGSTTSSSTSFLTWHLINWGQGTPGTYYLTVPTVAGVNPAPLVNSLIVAAGGGGGGGGSDVTQGGGGGAGGYRYTGSLPFNGPSGALTIVVGGGAGGGGIGAAGGSGGWSYITGTNMTTYAAAGGEGGQSGTNPRGGNVGAGDNPAYAGGASLAATIVKSVFYFGGGGAGVNGNGGAAYFDGSTYYSGNGGAGRTIAISFGAGGGGGFSNPPNGGQNGGGGGYGNGGHGGDGAAGTSGAGGAVIFNYYGP</sequence>
<gene>
    <name evidence="2" type="ORF">UFOVP1083_33</name>
    <name evidence="3" type="ORF">UFOVP1327_20</name>
</gene>
<accession>A0A6J5QFJ0</accession>
<feature type="domain" description="Glycine-rich" evidence="1">
    <location>
        <begin position="143"/>
        <end position="344"/>
    </location>
</feature>
<evidence type="ECO:0000259" key="1">
    <source>
        <dbReference type="Pfam" id="PF21722"/>
    </source>
</evidence>
<evidence type="ECO:0000313" key="3">
    <source>
        <dbReference type="EMBL" id="CAB4199168.1"/>
    </source>
</evidence>
<reference evidence="2" key="1">
    <citation type="submission" date="2020-05" db="EMBL/GenBank/DDBJ databases">
        <authorList>
            <person name="Chiriac C."/>
            <person name="Salcher M."/>
            <person name="Ghai R."/>
            <person name="Kavagutti S V."/>
        </authorList>
    </citation>
    <scope>NUCLEOTIDE SEQUENCE</scope>
</reference>
<dbReference type="EMBL" id="LR797036">
    <property type="protein sequence ID" value="CAB4183073.1"/>
    <property type="molecule type" value="Genomic_DNA"/>
</dbReference>
<name>A0A6J5QFJ0_9CAUD</name>
<organism evidence="2">
    <name type="scientific">uncultured Caudovirales phage</name>
    <dbReference type="NCBI Taxonomy" id="2100421"/>
    <lineage>
        <taxon>Viruses</taxon>
        <taxon>Duplodnaviria</taxon>
        <taxon>Heunggongvirae</taxon>
        <taxon>Uroviricota</taxon>
        <taxon>Caudoviricetes</taxon>
        <taxon>Peduoviridae</taxon>
        <taxon>Maltschvirus</taxon>
        <taxon>Maltschvirus maltsch</taxon>
    </lineage>
</organism>
<dbReference type="EMBL" id="LR797277">
    <property type="protein sequence ID" value="CAB4199168.1"/>
    <property type="molecule type" value="Genomic_DNA"/>
</dbReference>
<protein>
    <recommendedName>
        <fullName evidence="1">Glycine-rich domain-containing protein</fullName>
    </recommendedName>
</protein>
<dbReference type="InterPro" id="IPR049304">
    <property type="entry name" value="Gly_rich_dom"/>
</dbReference>
<evidence type="ECO:0000313" key="2">
    <source>
        <dbReference type="EMBL" id="CAB4183073.1"/>
    </source>
</evidence>